<protein>
    <submittedName>
        <fullName evidence="1">Uncharacterized protein</fullName>
    </submittedName>
</protein>
<gene>
    <name evidence="1" type="ORF">AOQ72_04920</name>
</gene>
<dbReference type="Proteomes" id="UP000051380">
    <property type="component" value="Unassembled WGS sequence"/>
</dbReference>
<evidence type="ECO:0000313" key="2">
    <source>
        <dbReference type="Proteomes" id="UP000051380"/>
    </source>
</evidence>
<evidence type="ECO:0000313" key="1">
    <source>
        <dbReference type="EMBL" id="KRP85071.1"/>
    </source>
</evidence>
<proteinExistence type="predicted"/>
<comment type="caution">
    <text evidence="1">The sequence shown here is derived from an EMBL/GenBank/DDBJ whole genome shotgun (WGS) entry which is preliminary data.</text>
</comment>
<sequence length="330" mass="36398">MLGAMVMQEGSEKRFYERVVGAPYDREFGERQSSKRRGAQFEQNAFAGDARLLREAIASQWGLDPDGITVRNLLDAFPGGKDEARVARLRITRSILRDAVAGRPAPQLIIQPQLLLPTYPGPRPYFFIAPDFMFLSPDTGRYVPGDMKSFIVRENEVSAADLSRARLQLGAQVLALQHEYHAIDTSISIEPNGMLIFSKPNGLRPHAPRLEDLGGAIEAVRIGIAAFLRHRTRIDTLRSGAEPFTVVADLTPNFRDSCLSTCVMAQWCRERVAGRVADMGDSARDALGDLSIAHVVDLMNGTTQPATEHERVIAQQLREIADQHGVGRAA</sequence>
<reference evidence="1 2" key="1">
    <citation type="submission" date="2015-09" db="EMBL/GenBank/DDBJ databases">
        <title>Draft Genome Sequence of the Strain BR 3267 (Bradyrhizobium yuanmingense) recommended as inoculant for cowpea in Brazil.</title>
        <authorList>
            <person name="Simoes-Araujo J.L."/>
            <person name="Zilli J.E."/>
        </authorList>
    </citation>
    <scope>NUCLEOTIDE SEQUENCE [LARGE SCALE GENOMIC DNA]</scope>
    <source>
        <strain evidence="1 2">BR3267</strain>
    </source>
</reference>
<dbReference type="AlphaFoldDB" id="A0A0R3BI24"/>
<organism evidence="1 2">
    <name type="scientific">Bradyrhizobium yuanmingense</name>
    <dbReference type="NCBI Taxonomy" id="108015"/>
    <lineage>
        <taxon>Bacteria</taxon>
        <taxon>Pseudomonadati</taxon>
        <taxon>Pseudomonadota</taxon>
        <taxon>Alphaproteobacteria</taxon>
        <taxon>Hyphomicrobiales</taxon>
        <taxon>Nitrobacteraceae</taxon>
        <taxon>Bradyrhizobium</taxon>
    </lineage>
</organism>
<dbReference type="EMBL" id="LJYF01000054">
    <property type="protein sequence ID" value="KRP85071.1"/>
    <property type="molecule type" value="Genomic_DNA"/>
</dbReference>
<accession>A0A0R3BI24</accession>
<name>A0A0R3BI24_9BRAD</name>